<dbReference type="EMBL" id="FXAH01000004">
    <property type="protein sequence ID" value="SMF23162.1"/>
    <property type="molecule type" value="Genomic_DNA"/>
</dbReference>
<sequence length="107" mass="11268">MRSASVFFAGIVVLAISGCSSIAGSTNMLTDEKIRSSTAGTLGYSPDELVVTNRRTEGTNTYVNVKAKDGKEFACTINGGNLLSFGMVNPPACNRKGQPRQTGAMMQ</sequence>
<reference evidence="3" key="1">
    <citation type="submission" date="2017-04" db="EMBL/GenBank/DDBJ databases">
        <authorList>
            <person name="Varghese N."/>
            <person name="Submissions S."/>
        </authorList>
    </citation>
    <scope>NUCLEOTIDE SEQUENCE [LARGE SCALE GENOMIC DNA]</scope>
    <source>
        <strain evidence="3">Ballard 720</strain>
    </source>
</reference>
<feature type="signal peptide" evidence="1">
    <location>
        <begin position="1"/>
        <end position="25"/>
    </location>
</feature>
<keyword evidence="1" id="KW-0732">Signal</keyword>
<accession>A0A1X7DXR4</accession>
<gene>
    <name evidence="2" type="ORF">SAMN06295900_104158</name>
</gene>
<dbReference type="Proteomes" id="UP000192911">
    <property type="component" value="Unassembled WGS sequence"/>
</dbReference>
<evidence type="ECO:0000313" key="3">
    <source>
        <dbReference type="Proteomes" id="UP000192911"/>
    </source>
</evidence>
<evidence type="ECO:0000256" key="1">
    <source>
        <dbReference type="SAM" id="SignalP"/>
    </source>
</evidence>
<evidence type="ECO:0000313" key="2">
    <source>
        <dbReference type="EMBL" id="SMF23162.1"/>
    </source>
</evidence>
<proteinExistence type="predicted"/>
<dbReference type="OrthoDB" id="6885719at2"/>
<name>A0A1X7DXR4_TRICW</name>
<feature type="chain" id="PRO_5012123478" description="Beta-barrel assembly machine subunit BamE" evidence="1">
    <location>
        <begin position="26"/>
        <end position="107"/>
    </location>
</feature>
<protein>
    <recommendedName>
        <fullName evidence="4">Beta-barrel assembly machine subunit BamE</fullName>
    </recommendedName>
</protein>
<keyword evidence="3" id="KW-1185">Reference proteome</keyword>
<dbReference type="PROSITE" id="PS51257">
    <property type="entry name" value="PROKAR_LIPOPROTEIN"/>
    <property type="match status" value="1"/>
</dbReference>
<evidence type="ECO:0008006" key="4">
    <source>
        <dbReference type="Google" id="ProtNLM"/>
    </source>
</evidence>
<dbReference type="AlphaFoldDB" id="A0A1X7DXR4"/>
<organism evidence="2 3">
    <name type="scientific">Trinickia caryophylli</name>
    <name type="common">Paraburkholderia caryophylli</name>
    <dbReference type="NCBI Taxonomy" id="28094"/>
    <lineage>
        <taxon>Bacteria</taxon>
        <taxon>Pseudomonadati</taxon>
        <taxon>Pseudomonadota</taxon>
        <taxon>Betaproteobacteria</taxon>
        <taxon>Burkholderiales</taxon>
        <taxon>Burkholderiaceae</taxon>
        <taxon>Trinickia</taxon>
    </lineage>
</organism>